<dbReference type="OMA" id="REHEXKE"/>
<dbReference type="GeneID" id="94230097"/>
<dbReference type="VEuPathDB" id="FungiDB:KRP22_9544"/>
<dbReference type="InParanoid" id="H3HAM6"/>
<dbReference type="Proteomes" id="UP000005238">
    <property type="component" value="Unassembled WGS sequence"/>
</dbReference>
<feature type="region of interest" description="Disordered" evidence="1">
    <location>
        <begin position="90"/>
        <end position="125"/>
    </location>
</feature>
<dbReference type="VEuPathDB" id="FungiDB:KRP23_8834"/>
<organism evidence="2 3">
    <name type="scientific">Phytophthora ramorum</name>
    <name type="common">Sudden oak death agent</name>
    <dbReference type="NCBI Taxonomy" id="164328"/>
    <lineage>
        <taxon>Eukaryota</taxon>
        <taxon>Sar</taxon>
        <taxon>Stramenopiles</taxon>
        <taxon>Oomycota</taxon>
        <taxon>Peronosporomycetes</taxon>
        <taxon>Peronosporales</taxon>
        <taxon>Peronosporaceae</taxon>
        <taxon>Phytophthora</taxon>
    </lineage>
</organism>
<evidence type="ECO:0000313" key="3">
    <source>
        <dbReference type="Proteomes" id="UP000005238"/>
    </source>
</evidence>
<protein>
    <submittedName>
        <fullName evidence="2">Uncharacterized protein</fullName>
    </submittedName>
</protein>
<evidence type="ECO:0000256" key="1">
    <source>
        <dbReference type="SAM" id="MobiDB-lite"/>
    </source>
</evidence>
<reference evidence="2" key="2">
    <citation type="submission" date="2015-06" db="UniProtKB">
        <authorList>
            <consortium name="EnsemblProtists"/>
        </authorList>
    </citation>
    <scope>IDENTIFICATION</scope>
    <source>
        <strain evidence="2">Pr102</strain>
    </source>
</reference>
<dbReference type="EMBL" id="DS565998">
    <property type="status" value="NOT_ANNOTATED_CDS"/>
    <property type="molecule type" value="Genomic_DNA"/>
</dbReference>
<sequence>MAAPAPGRAPTAKRRFLTDEEYEEEQLLLDLETELRQVQALKAQTQERLQQLALDQRQLEQQHRRLQRQTDRHDAGAATARMLQLQEKERERLTAAEVQREREEKEATAKAEDTARRRENAIETLEGDMEDLDAFLAQDAANF</sequence>
<evidence type="ECO:0000313" key="2">
    <source>
        <dbReference type="EnsemblProtists" id="Phyra93256"/>
    </source>
</evidence>
<reference evidence="3" key="1">
    <citation type="journal article" date="2006" name="Science">
        <title>Phytophthora genome sequences uncover evolutionary origins and mechanisms of pathogenesis.</title>
        <authorList>
            <person name="Tyler B.M."/>
            <person name="Tripathy S."/>
            <person name="Zhang X."/>
            <person name="Dehal P."/>
            <person name="Jiang R.H."/>
            <person name="Aerts A."/>
            <person name="Arredondo F.D."/>
            <person name="Baxter L."/>
            <person name="Bensasson D."/>
            <person name="Beynon J.L."/>
            <person name="Chapman J."/>
            <person name="Damasceno C.M."/>
            <person name="Dorrance A.E."/>
            <person name="Dou D."/>
            <person name="Dickerman A.W."/>
            <person name="Dubchak I.L."/>
            <person name="Garbelotto M."/>
            <person name="Gijzen M."/>
            <person name="Gordon S.G."/>
            <person name="Govers F."/>
            <person name="Grunwald N.J."/>
            <person name="Huang W."/>
            <person name="Ivors K.L."/>
            <person name="Jones R.W."/>
            <person name="Kamoun S."/>
            <person name="Krampis K."/>
            <person name="Lamour K.H."/>
            <person name="Lee M.K."/>
            <person name="McDonald W.H."/>
            <person name="Medina M."/>
            <person name="Meijer H.J."/>
            <person name="Nordberg E.K."/>
            <person name="Maclean D.J."/>
            <person name="Ospina-Giraldo M.D."/>
            <person name="Morris P.F."/>
            <person name="Phuntumart V."/>
            <person name="Putnam N.H."/>
            <person name="Rash S."/>
            <person name="Rose J.K."/>
            <person name="Sakihama Y."/>
            <person name="Salamov A.A."/>
            <person name="Savidor A."/>
            <person name="Scheuring C.F."/>
            <person name="Smith B.M."/>
            <person name="Sobral B.W."/>
            <person name="Terry A."/>
            <person name="Torto-Alalibo T.A."/>
            <person name="Win J."/>
            <person name="Xu Z."/>
            <person name="Zhang H."/>
            <person name="Grigoriev I.V."/>
            <person name="Rokhsar D.S."/>
            <person name="Boore J.L."/>
        </authorList>
    </citation>
    <scope>NUCLEOTIDE SEQUENCE [LARGE SCALE GENOMIC DNA]</scope>
    <source>
        <strain evidence="3">Pr102</strain>
    </source>
</reference>
<dbReference type="EnsemblProtists" id="Phyra93256">
    <property type="protein sequence ID" value="Phyra93256"/>
    <property type="gene ID" value="Phyra93256"/>
</dbReference>
<dbReference type="HOGENOM" id="CLU_149654_0_0_1"/>
<feature type="compositionally biased region" description="Basic and acidic residues" evidence="1">
    <location>
        <begin position="90"/>
        <end position="121"/>
    </location>
</feature>
<keyword evidence="3" id="KW-1185">Reference proteome</keyword>
<dbReference type="OrthoDB" id="164589at2759"/>
<dbReference type="RefSeq" id="XP_067743772.1">
    <property type="nucleotide sequence ID" value="XM_067894328.1"/>
</dbReference>
<dbReference type="eggNOG" id="ENOG502SR2X">
    <property type="taxonomic scope" value="Eukaryota"/>
</dbReference>
<name>H3HAM6_PHYRM</name>
<proteinExistence type="predicted"/>
<dbReference type="AlphaFoldDB" id="H3HAM6"/>
<accession>H3HAM6</accession>